<comment type="caution">
    <text evidence="9">The sequence shown here is derived from an EMBL/GenBank/DDBJ whole genome shotgun (WGS) entry which is preliminary data.</text>
</comment>
<dbReference type="EMBL" id="JAGQNX010000020">
    <property type="protein sequence ID" value="MCA9308020.1"/>
    <property type="molecule type" value="Genomic_DNA"/>
</dbReference>
<sequence length="347" mass="38451">MKIRLKDTEKLDFITNMQTFVASGVPLLEGIETLEQEAHHSTQRLLTHLKGDISEGRTIADSLENTEGAFNTVIINLIRSAELSGTLEQTLESIKEYIKETMEFKARILAALMYPMVIMGVFVLVFGVILFFVIPRVAQVFAKLKLELPITTRALIFLSHFVTTNTVLFFAIVAALIGLVVAFYYYKKTQLIEFISTLPGIATLTRTIDLSRLTKSLGLLLQSGIPIVTAIEYIENEMYSKSIKEALAKTKTFVLDGGKLSEGFKQSSKYFPPTLITLTKAGEASGKLEQTMSEMSSRFSEKVTKNLKTITTLMEPAMLVIIGFLIGGIMLSIIAPIYQLIGSIGVR</sequence>
<evidence type="ECO:0000256" key="6">
    <source>
        <dbReference type="ARBA" id="ARBA00023136"/>
    </source>
</evidence>
<comment type="similarity">
    <text evidence="2">Belongs to the GSP F family.</text>
</comment>
<keyword evidence="5 7" id="KW-1133">Transmembrane helix</keyword>
<dbReference type="AlphaFoldDB" id="A0A955EAW6"/>
<feature type="transmembrane region" description="Helical" evidence="7">
    <location>
        <begin position="154"/>
        <end position="186"/>
    </location>
</feature>
<dbReference type="PANTHER" id="PTHR30012:SF0">
    <property type="entry name" value="TYPE II SECRETION SYSTEM PROTEIN F-RELATED"/>
    <property type="match status" value="1"/>
</dbReference>
<evidence type="ECO:0000256" key="5">
    <source>
        <dbReference type="ARBA" id="ARBA00022989"/>
    </source>
</evidence>
<feature type="transmembrane region" description="Helical" evidence="7">
    <location>
        <begin position="108"/>
        <end position="134"/>
    </location>
</feature>
<reference evidence="9" key="1">
    <citation type="submission" date="2020-04" db="EMBL/GenBank/DDBJ databases">
        <authorList>
            <person name="Zhang T."/>
        </authorList>
    </citation>
    <scope>NUCLEOTIDE SEQUENCE</scope>
    <source>
        <strain evidence="9">HKST-UBA79</strain>
    </source>
</reference>
<dbReference type="Proteomes" id="UP000740557">
    <property type="component" value="Unassembled WGS sequence"/>
</dbReference>
<dbReference type="Gene3D" id="1.20.81.30">
    <property type="entry name" value="Type II secretion system (T2SS), domain F"/>
    <property type="match status" value="2"/>
</dbReference>
<organism evidence="9 10">
    <name type="scientific">candidate division WWE3 bacterium</name>
    <dbReference type="NCBI Taxonomy" id="2053526"/>
    <lineage>
        <taxon>Bacteria</taxon>
        <taxon>Katanobacteria</taxon>
    </lineage>
</organism>
<keyword evidence="4 7" id="KW-0812">Transmembrane</keyword>
<comment type="subcellular location">
    <subcellularLocation>
        <location evidence="1">Cell membrane</location>
        <topology evidence="1">Multi-pass membrane protein</topology>
    </subcellularLocation>
</comment>
<dbReference type="InterPro" id="IPR018076">
    <property type="entry name" value="T2SS_GspF_dom"/>
</dbReference>
<gene>
    <name evidence="9" type="ORF">KC980_00760</name>
</gene>
<name>A0A955EAW6_UNCKA</name>
<evidence type="ECO:0000256" key="4">
    <source>
        <dbReference type="ARBA" id="ARBA00022692"/>
    </source>
</evidence>
<evidence type="ECO:0000313" key="9">
    <source>
        <dbReference type="EMBL" id="MCA9308020.1"/>
    </source>
</evidence>
<keyword evidence="6 7" id="KW-0472">Membrane</keyword>
<feature type="domain" description="Type II secretion system protein GspF" evidence="8">
    <location>
        <begin position="214"/>
        <end position="336"/>
    </location>
</feature>
<feature type="transmembrane region" description="Helical" evidence="7">
    <location>
        <begin position="317"/>
        <end position="341"/>
    </location>
</feature>
<dbReference type="InterPro" id="IPR042094">
    <property type="entry name" value="T2SS_GspF_sf"/>
</dbReference>
<evidence type="ECO:0000256" key="7">
    <source>
        <dbReference type="SAM" id="Phobius"/>
    </source>
</evidence>
<proteinExistence type="inferred from homology"/>
<keyword evidence="3" id="KW-1003">Cell membrane</keyword>
<reference evidence="9" key="2">
    <citation type="journal article" date="2021" name="Microbiome">
        <title>Successional dynamics and alternative stable states in a saline activated sludge microbial community over 9 years.</title>
        <authorList>
            <person name="Wang Y."/>
            <person name="Ye J."/>
            <person name="Ju F."/>
            <person name="Liu L."/>
            <person name="Boyd J.A."/>
            <person name="Deng Y."/>
            <person name="Parks D.H."/>
            <person name="Jiang X."/>
            <person name="Yin X."/>
            <person name="Woodcroft B.J."/>
            <person name="Tyson G.W."/>
            <person name="Hugenholtz P."/>
            <person name="Polz M.F."/>
            <person name="Zhang T."/>
        </authorList>
    </citation>
    <scope>NUCLEOTIDE SEQUENCE</scope>
    <source>
        <strain evidence="9">HKST-UBA79</strain>
    </source>
</reference>
<evidence type="ECO:0000259" key="8">
    <source>
        <dbReference type="Pfam" id="PF00482"/>
    </source>
</evidence>
<accession>A0A955EAW6</accession>
<dbReference type="InterPro" id="IPR003004">
    <property type="entry name" value="GspF/PilC"/>
</dbReference>
<dbReference type="Pfam" id="PF00482">
    <property type="entry name" value="T2SSF"/>
    <property type="match status" value="2"/>
</dbReference>
<evidence type="ECO:0000256" key="3">
    <source>
        <dbReference type="ARBA" id="ARBA00022475"/>
    </source>
</evidence>
<protein>
    <submittedName>
        <fullName evidence="9">Type II secretion system F family protein</fullName>
    </submittedName>
</protein>
<dbReference type="PRINTS" id="PR00812">
    <property type="entry name" value="BCTERIALGSPF"/>
</dbReference>
<evidence type="ECO:0000313" key="10">
    <source>
        <dbReference type="Proteomes" id="UP000740557"/>
    </source>
</evidence>
<dbReference type="GO" id="GO:0005886">
    <property type="term" value="C:plasma membrane"/>
    <property type="evidence" value="ECO:0007669"/>
    <property type="project" value="UniProtKB-SubCell"/>
</dbReference>
<evidence type="ECO:0000256" key="2">
    <source>
        <dbReference type="ARBA" id="ARBA00005745"/>
    </source>
</evidence>
<evidence type="ECO:0000256" key="1">
    <source>
        <dbReference type="ARBA" id="ARBA00004651"/>
    </source>
</evidence>
<feature type="domain" description="Type II secretion system protein GspF" evidence="8">
    <location>
        <begin position="13"/>
        <end position="135"/>
    </location>
</feature>
<dbReference type="PANTHER" id="PTHR30012">
    <property type="entry name" value="GENERAL SECRETION PATHWAY PROTEIN"/>
    <property type="match status" value="1"/>
</dbReference>